<dbReference type="RefSeq" id="WP_008668755.1">
    <property type="nucleotide sequence ID" value="NZ_ANOF01000124.1"/>
</dbReference>
<name>M5S1M1_9BACT</name>
<dbReference type="PATRIC" id="fig|1263868.3.peg.4167"/>
<comment type="caution">
    <text evidence="1">The sequence shown here is derived from an EMBL/GenBank/DDBJ whole genome shotgun (WGS) entry which is preliminary data.</text>
</comment>
<accession>M5S1M1</accession>
<reference evidence="1 2" key="1">
    <citation type="journal article" date="2013" name="Mar. Genomics">
        <title>Expression of sulfatases in Rhodopirellula baltica and the diversity of sulfatases in the genus Rhodopirellula.</title>
        <authorList>
            <person name="Wegner C.E."/>
            <person name="Richter-Heitmann T."/>
            <person name="Klindworth A."/>
            <person name="Klockow C."/>
            <person name="Richter M."/>
            <person name="Achstetter T."/>
            <person name="Glockner F.O."/>
            <person name="Harder J."/>
        </authorList>
    </citation>
    <scope>NUCLEOTIDE SEQUENCE [LARGE SCALE GENOMIC DNA]</scope>
    <source>
        <strain evidence="1 2">SH398</strain>
    </source>
</reference>
<proteinExistence type="predicted"/>
<evidence type="ECO:0000313" key="1">
    <source>
        <dbReference type="EMBL" id="EMI25513.1"/>
    </source>
</evidence>
<protein>
    <submittedName>
        <fullName evidence="1">Uncharacterized protein</fullName>
    </submittedName>
</protein>
<dbReference type="AlphaFoldDB" id="M5S1M1"/>
<dbReference type="Proteomes" id="UP000011996">
    <property type="component" value="Unassembled WGS sequence"/>
</dbReference>
<organism evidence="1 2">
    <name type="scientific">Rhodopirellula europaea SH398</name>
    <dbReference type="NCBI Taxonomy" id="1263868"/>
    <lineage>
        <taxon>Bacteria</taxon>
        <taxon>Pseudomonadati</taxon>
        <taxon>Planctomycetota</taxon>
        <taxon>Planctomycetia</taxon>
        <taxon>Pirellulales</taxon>
        <taxon>Pirellulaceae</taxon>
        <taxon>Rhodopirellula</taxon>
    </lineage>
</organism>
<dbReference type="EMBL" id="ANOF01000124">
    <property type="protein sequence ID" value="EMI25513.1"/>
    <property type="molecule type" value="Genomic_DNA"/>
</dbReference>
<sequence length="62" mass="6568">MHLLPPSESVSIIDGHNRRFEQSDFGGPVSPEVCSHGTKPLWFGLAIAKAVALLNAQLGAKA</sequence>
<gene>
    <name evidence="1" type="ORF">RESH_03864</name>
</gene>
<evidence type="ECO:0000313" key="2">
    <source>
        <dbReference type="Proteomes" id="UP000011996"/>
    </source>
</evidence>